<dbReference type="EMBL" id="CAJNOO010001195">
    <property type="protein sequence ID" value="CAF1113007.1"/>
    <property type="molecule type" value="Genomic_DNA"/>
</dbReference>
<evidence type="ECO:0000313" key="1">
    <source>
        <dbReference type="EMBL" id="CAF1113007.1"/>
    </source>
</evidence>
<dbReference type="AlphaFoldDB" id="A0A814Q094"/>
<name>A0A814Q094_9BILA</name>
<proteinExistence type="predicted"/>
<comment type="caution">
    <text evidence="1">The sequence shown here is derived from an EMBL/GenBank/DDBJ whole genome shotgun (WGS) entry which is preliminary data.</text>
</comment>
<evidence type="ECO:0000313" key="2">
    <source>
        <dbReference type="Proteomes" id="UP000663882"/>
    </source>
</evidence>
<sequence>MVLSRHSSVKRPRVIRLRPHRRTQSHQSHRLQHSPKISTTLNFVIRDQCHSSEENHRTNQNKVFNC</sequence>
<dbReference type="Proteomes" id="UP000663882">
    <property type="component" value="Unassembled WGS sequence"/>
</dbReference>
<gene>
    <name evidence="1" type="ORF">RFH988_LOCUS19940</name>
</gene>
<accession>A0A814Q094</accession>
<protein>
    <submittedName>
        <fullName evidence="1">Uncharacterized protein</fullName>
    </submittedName>
</protein>
<organism evidence="1 2">
    <name type="scientific">Rotaria sordida</name>
    <dbReference type="NCBI Taxonomy" id="392033"/>
    <lineage>
        <taxon>Eukaryota</taxon>
        <taxon>Metazoa</taxon>
        <taxon>Spiralia</taxon>
        <taxon>Gnathifera</taxon>
        <taxon>Rotifera</taxon>
        <taxon>Eurotatoria</taxon>
        <taxon>Bdelloidea</taxon>
        <taxon>Philodinida</taxon>
        <taxon>Philodinidae</taxon>
        <taxon>Rotaria</taxon>
    </lineage>
</organism>
<reference evidence="1" key="1">
    <citation type="submission" date="2021-02" db="EMBL/GenBank/DDBJ databases">
        <authorList>
            <person name="Nowell W R."/>
        </authorList>
    </citation>
    <scope>NUCLEOTIDE SEQUENCE</scope>
</reference>